<dbReference type="PANTHER" id="PTHR42951">
    <property type="entry name" value="METALLO-BETA-LACTAMASE DOMAIN-CONTAINING"/>
    <property type="match status" value="1"/>
</dbReference>
<comment type="caution">
    <text evidence="2">The sequence shown here is derived from an EMBL/GenBank/DDBJ whole genome shotgun (WGS) entry which is preliminary data.</text>
</comment>
<sequence length="308" mass="33679">MPPQHPLLPADVTVLERSWLSANNILLTDAHETVLVDSGYCTDAAQTVALVEQALDGRPLTRLLNTHLHSDHCGGNAALQARWPQVRTTIPPGQFAAVRDWDEARLSYEATGQQCPRFRADDELLPDGTVLLAGRPWQVHAAPGHDNDAVLLFQAGTRVLISGDALWQNGFGVVFPELDHIPGFAQVGATLDLIEQLQPAVVIPGHGPVFDDVDTALAIARRRLAGFVADPQRHARHAAKVLLKYKLIEWQHIALPDALAWLAGTPYFVRLHDEHFADHGLHDWSLALVQELAQAGAARLEDGVLHDS</sequence>
<dbReference type="SUPFAM" id="SSF56281">
    <property type="entry name" value="Metallo-hydrolase/oxidoreductase"/>
    <property type="match status" value="1"/>
</dbReference>
<name>A0ABP7REJ4_9BURK</name>
<dbReference type="InterPro" id="IPR050855">
    <property type="entry name" value="NDM-1-like"/>
</dbReference>
<dbReference type="CDD" id="cd06262">
    <property type="entry name" value="metallo-hydrolase-like_MBL-fold"/>
    <property type="match status" value="1"/>
</dbReference>
<dbReference type="Proteomes" id="UP001501627">
    <property type="component" value="Unassembled WGS sequence"/>
</dbReference>
<dbReference type="EMBL" id="BAABBP010000016">
    <property type="protein sequence ID" value="GAA3996320.1"/>
    <property type="molecule type" value="Genomic_DNA"/>
</dbReference>
<evidence type="ECO:0000313" key="2">
    <source>
        <dbReference type="EMBL" id="GAA3996320.1"/>
    </source>
</evidence>
<gene>
    <name evidence="2" type="ORF">GCM10022279_19960</name>
</gene>
<dbReference type="Pfam" id="PF00753">
    <property type="entry name" value="Lactamase_B"/>
    <property type="match status" value="1"/>
</dbReference>
<dbReference type="InterPro" id="IPR036866">
    <property type="entry name" value="RibonucZ/Hydroxyglut_hydro"/>
</dbReference>
<dbReference type="Gene3D" id="3.60.15.10">
    <property type="entry name" value="Ribonuclease Z/Hydroxyacylglutathione hydrolase-like"/>
    <property type="match status" value="1"/>
</dbReference>
<keyword evidence="3" id="KW-1185">Reference proteome</keyword>
<accession>A0ABP7REJ4</accession>
<protein>
    <recommendedName>
        <fullName evidence="1">Metallo-beta-lactamase domain-containing protein</fullName>
    </recommendedName>
</protein>
<evidence type="ECO:0000313" key="3">
    <source>
        <dbReference type="Proteomes" id="UP001501627"/>
    </source>
</evidence>
<organism evidence="2 3">
    <name type="scientific">Comamonas faecalis</name>
    <dbReference type="NCBI Taxonomy" id="1387849"/>
    <lineage>
        <taxon>Bacteria</taxon>
        <taxon>Pseudomonadati</taxon>
        <taxon>Pseudomonadota</taxon>
        <taxon>Betaproteobacteria</taxon>
        <taxon>Burkholderiales</taxon>
        <taxon>Comamonadaceae</taxon>
        <taxon>Comamonas</taxon>
    </lineage>
</organism>
<evidence type="ECO:0000259" key="1">
    <source>
        <dbReference type="SMART" id="SM00849"/>
    </source>
</evidence>
<feature type="domain" description="Metallo-beta-lactamase" evidence="1">
    <location>
        <begin position="21"/>
        <end position="206"/>
    </location>
</feature>
<dbReference type="SMART" id="SM00849">
    <property type="entry name" value="Lactamase_B"/>
    <property type="match status" value="1"/>
</dbReference>
<proteinExistence type="predicted"/>
<reference evidence="3" key="1">
    <citation type="journal article" date="2019" name="Int. J. Syst. Evol. Microbiol.">
        <title>The Global Catalogue of Microorganisms (GCM) 10K type strain sequencing project: providing services to taxonomists for standard genome sequencing and annotation.</title>
        <authorList>
            <consortium name="The Broad Institute Genomics Platform"/>
            <consortium name="The Broad Institute Genome Sequencing Center for Infectious Disease"/>
            <person name="Wu L."/>
            <person name="Ma J."/>
        </authorList>
    </citation>
    <scope>NUCLEOTIDE SEQUENCE [LARGE SCALE GENOMIC DNA]</scope>
    <source>
        <strain evidence="3">JCM 17561</strain>
    </source>
</reference>
<dbReference type="RefSeq" id="WP_103046261.1">
    <property type="nucleotide sequence ID" value="NZ_BAABBP010000016.1"/>
</dbReference>
<dbReference type="InterPro" id="IPR001279">
    <property type="entry name" value="Metallo-B-lactamas"/>
</dbReference>